<dbReference type="Gene3D" id="2.30.30.60">
    <property type="match status" value="1"/>
</dbReference>
<dbReference type="SUPFAM" id="SSF50182">
    <property type="entry name" value="Sm-like ribonucleoproteins"/>
    <property type="match status" value="1"/>
</dbReference>
<dbReference type="KEGG" id="pace:A6070_01230"/>
<feature type="transmembrane region" description="Helical" evidence="7">
    <location>
        <begin position="600"/>
        <end position="629"/>
    </location>
</feature>
<dbReference type="InterPro" id="IPR049142">
    <property type="entry name" value="MS_channel_1st"/>
</dbReference>
<dbReference type="InterPro" id="IPR023408">
    <property type="entry name" value="MscS_beta-dom_sf"/>
</dbReference>
<feature type="transmembrane region" description="Helical" evidence="7">
    <location>
        <begin position="575"/>
        <end position="594"/>
    </location>
</feature>
<evidence type="ECO:0000256" key="7">
    <source>
        <dbReference type="SAM" id="Phobius"/>
    </source>
</evidence>
<gene>
    <name evidence="12" type="ORF">A7E75_07270</name>
</gene>
<dbReference type="STRING" id="29542.A6070_01230"/>
<feature type="transmembrane region" description="Helical" evidence="7">
    <location>
        <begin position="316"/>
        <end position="334"/>
    </location>
</feature>
<feature type="domain" description="Mechanosensitive ion channel MscS C-terminal" evidence="10">
    <location>
        <begin position="690"/>
        <end position="773"/>
    </location>
</feature>
<keyword evidence="5 7" id="KW-1133">Transmembrane helix</keyword>
<dbReference type="GO" id="GO:0005886">
    <property type="term" value="C:plasma membrane"/>
    <property type="evidence" value="ECO:0007669"/>
    <property type="project" value="UniProtKB-SubCell"/>
</dbReference>
<evidence type="ECO:0000313" key="12">
    <source>
        <dbReference type="EMBL" id="APG24845.1"/>
    </source>
</evidence>
<feature type="transmembrane region" description="Helical" evidence="7">
    <location>
        <begin position="440"/>
        <end position="461"/>
    </location>
</feature>
<feature type="transmembrane region" description="Helical" evidence="7">
    <location>
        <begin position="482"/>
        <end position="506"/>
    </location>
</feature>
<dbReference type="SUPFAM" id="SSF82689">
    <property type="entry name" value="Mechanosensitive channel protein MscS (YggB), C-terminal domain"/>
    <property type="match status" value="1"/>
</dbReference>
<dbReference type="Proteomes" id="UP000182264">
    <property type="component" value="Chromosome"/>
</dbReference>
<feature type="transmembrane region" description="Helical" evidence="7">
    <location>
        <begin position="409"/>
        <end position="428"/>
    </location>
</feature>
<dbReference type="InterPro" id="IPR010920">
    <property type="entry name" value="LSM_dom_sf"/>
</dbReference>
<feature type="transmembrane region" description="Helical" evidence="7">
    <location>
        <begin position="261"/>
        <end position="278"/>
    </location>
</feature>
<dbReference type="InterPro" id="IPR011066">
    <property type="entry name" value="MscS_channel_C_sf"/>
</dbReference>
<feature type="transmembrane region" description="Helical" evidence="7">
    <location>
        <begin position="290"/>
        <end position="310"/>
    </location>
</feature>
<evidence type="ECO:0000256" key="2">
    <source>
        <dbReference type="ARBA" id="ARBA00008017"/>
    </source>
</evidence>
<accession>A0A1L3GG79</accession>
<keyword evidence="4 7" id="KW-0812">Transmembrane</keyword>
<dbReference type="InterPro" id="IPR006686">
    <property type="entry name" value="MscS_channel_CS"/>
</dbReference>
<evidence type="ECO:0000256" key="3">
    <source>
        <dbReference type="ARBA" id="ARBA00022475"/>
    </source>
</evidence>
<dbReference type="Gene3D" id="1.10.287.1260">
    <property type="match status" value="1"/>
</dbReference>
<keyword evidence="13" id="KW-1185">Reference proteome</keyword>
<name>A0A1L3GG79_SYNAC</name>
<evidence type="ECO:0000259" key="10">
    <source>
        <dbReference type="Pfam" id="PF21082"/>
    </source>
</evidence>
<comment type="subcellular location">
    <subcellularLocation>
        <location evidence="1">Cell membrane</location>
        <topology evidence="1">Multi-pass membrane protein</topology>
    </subcellularLocation>
</comment>
<evidence type="ECO:0000259" key="9">
    <source>
        <dbReference type="Pfam" id="PF00924"/>
    </source>
</evidence>
<evidence type="ECO:0000256" key="1">
    <source>
        <dbReference type="ARBA" id="ARBA00004651"/>
    </source>
</evidence>
<dbReference type="InterPro" id="IPR052702">
    <property type="entry name" value="MscS-like_channel"/>
</dbReference>
<evidence type="ECO:0000256" key="5">
    <source>
        <dbReference type="ARBA" id="ARBA00022989"/>
    </source>
</evidence>
<evidence type="ECO:0000256" key="4">
    <source>
        <dbReference type="ARBA" id="ARBA00022692"/>
    </source>
</evidence>
<dbReference type="PANTHER" id="PTHR30347">
    <property type="entry name" value="POTASSIUM CHANNEL RELATED"/>
    <property type="match status" value="1"/>
</dbReference>
<dbReference type="InterPro" id="IPR049278">
    <property type="entry name" value="MS_channel_C"/>
</dbReference>
<dbReference type="SUPFAM" id="SSF82861">
    <property type="entry name" value="Mechanosensitive channel protein MscS (YggB), transmembrane region"/>
    <property type="match status" value="1"/>
</dbReference>
<dbReference type="Pfam" id="PF21082">
    <property type="entry name" value="MS_channel_3rd"/>
    <property type="match status" value="1"/>
</dbReference>
<evidence type="ECO:0000256" key="8">
    <source>
        <dbReference type="SAM" id="SignalP"/>
    </source>
</evidence>
<evidence type="ECO:0000256" key="6">
    <source>
        <dbReference type="ARBA" id="ARBA00023136"/>
    </source>
</evidence>
<sequence length="803" mass="88950">MKFTTFCCLLGACILLAAPAGADPQPTAAPAATVMPKVAEVYPRLAKLKEEKAALESRMERLGALDPVTQALAGLKSLPQQWAEREAILGPPREWSLDNLQQARVALIADRDRISRILDDLFMRLSEIEVLRDEWSNKRQFWDEWLNTLPAAGMQASAEAFSEARQTVETALNVLKQTAPQLFAMQQQLTALQIPVSDRIDHIEELLAVRKNQLFERSHPSFLNPDFYRQLHAGLFSSIGTGLTKLEFFNRAFWQSRGSQIALHLILATVIACLLRTHRKRHPQSPAAPFVSRHPFSTGLFLATIVFSPFYAHAPAGWMLILAGIAVFSAVPLIMEILDNPLQRQVVRLLALAYFLSLGVRTLSLPAPLYSLFIAGVCLSGGIALRWFAAQVRRDSPGRQQRFSTLLKLGAAFLGATFLILAAGYGNLAEHLLHAGLKTVFALLLAALLLRVLKNGLQLLGKLRFFKRQRFFRRHGQELQNRLWHLAPLVVGIQTALYLLVAWHFFDSVGEAWHAILTAGVVLGDKTVSVKMLLVGLSALYVAIFISWLLRSLLEEEVFPRRQVDRGVRDSINKLLNYAILAFGIFMALGLAGIDLKSFAVLAGALGIGIGFGLQNIVNNFISGLILLFERPIKIGDMIVLDGEWGTVRKIGLRSTTVETFDLSEVIVPNSLLVSEKVTNWTLSSEQSRIVVPVGVAYGSPLEKVLGILYDAAQVHPKVLDSPPPSAIFTAFGASSLDFELRVWATSVNDRLTIRNDLLLYIDRRFREEGVEIPFPQHDLHLRSVDAGIMRSLNLSGQPGKDG</sequence>
<dbReference type="InterPro" id="IPR011014">
    <property type="entry name" value="MscS_channel_TM-2"/>
</dbReference>
<comment type="similarity">
    <text evidence="2">Belongs to the MscS (TC 1.A.23) family.</text>
</comment>
<evidence type="ECO:0000259" key="11">
    <source>
        <dbReference type="Pfam" id="PF21088"/>
    </source>
</evidence>
<protein>
    <recommendedName>
        <fullName evidence="14">MscS Mechanosensitive ion channel</fullName>
    </recommendedName>
</protein>
<dbReference type="InterPro" id="IPR006685">
    <property type="entry name" value="MscS_channel_2nd"/>
</dbReference>
<dbReference type="Gene3D" id="3.30.70.100">
    <property type="match status" value="1"/>
</dbReference>
<dbReference type="PROSITE" id="PS01246">
    <property type="entry name" value="UPF0003"/>
    <property type="match status" value="1"/>
</dbReference>
<dbReference type="RefSeq" id="WP_072286692.1">
    <property type="nucleotide sequence ID" value="NZ_CP015455.1"/>
</dbReference>
<dbReference type="OrthoDB" id="9784565at2"/>
<dbReference type="PANTHER" id="PTHR30347:SF1">
    <property type="entry name" value="MECHANOSENSITIVE CHANNEL MSCK"/>
    <property type="match status" value="1"/>
</dbReference>
<dbReference type="Pfam" id="PF00924">
    <property type="entry name" value="MS_channel_2nd"/>
    <property type="match status" value="1"/>
</dbReference>
<feature type="domain" description="Mechanosensitive ion channel MscS" evidence="9">
    <location>
        <begin position="616"/>
        <end position="682"/>
    </location>
</feature>
<feature type="chain" id="PRO_5010249748" description="MscS Mechanosensitive ion channel" evidence="8">
    <location>
        <begin position="23"/>
        <end position="803"/>
    </location>
</feature>
<keyword evidence="3" id="KW-1003">Cell membrane</keyword>
<feature type="domain" description="Mechanosensitive ion channel transmembrane helices 2/3" evidence="11">
    <location>
        <begin position="574"/>
        <end position="615"/>
    </location>
</feature>
<organism evidence="12 13">
    <name type="scientific">Syntrophotalea acetylenica</name>
    <name type="common">Pelobacter acetylenicus</name>
    <dbReference type="NCBI Taxonomy" id="29542"/>
    <lineage>
        <taxon>Bacteria</taxon>
        <taxon>Pseudomonadati</taxon>
        <taxon>Thermodesulfobacteriota</taxon>
        <taxon>Desulfuromonadia</taxon>
        <taxon>Desulfuromonadales</taxon>
        <taxon>Syntrophotaleaceae</taxon>
        <taxon>Syntrophotalea</taxon>
    </lineage>
</organism>
<dbReference type="Pfam" id="PF21088">
    <property type="entry name" value="MS_channel_1st"/>
    <property type="match status" value="1"/>
</dbReference>
<reference evidence="12 13" key="1">
    <citation type="journal article" date="2017" name="Genome Announc.">
        <title>Complete Genome Sequences of Two Acetylene-Fermenting Pelobacter acetylenicus Strains.</title>
        <authorList>
            <person name="Sutton J.M."/>
            <person name="Baesman S.M."/>
            <person name="Fierst J.L."/>
            <person name="Poret-Peterson A.T."/>
            <person name="Oremland R.S."/>
            <person name="Dunlap D.S."/>
            <person name="Akob D.M."/>
        </authorList>
    </citation>
    <scope>NUCLEOTIDE SEQUENCE [LARGE SCALE GENOMIC DNA]</scope>
    <source>
        <strain evidence="12 13">DSM 3247</strain>
    </source>
</reference>
<feature type="signal peptide" evidence="8">
    <location>
        <begin position="1"/>
        <end position="22"/>
    </location>
</feature>
<feature type="transmembrane region" description="Helical" evidence="7">
    <location>
        <begin position="532"/>
        <end position="554"/>
    </location>
</feature>
<keyword evidence="6 7" id="KW-0472">Membrane</keyword>
<evidence type="ECO:0008006" key="14">
    <source>
        <dbReference type="Google" id="ProtNLM"/>
    </source>
</evidence>
<feature type="transmembrane region" description="Helical" evidence="7">
    <location>
        <begin position="346"/>
        <end position="363"/>
    </location>
</feature>
<evidence type="ECO:0000313" key="13">
    <source>
        <dbReference type="Proteomes" id="UP000182264"/>
    </source>
</evidence>
<keyword evidence="8" id="KW-0732">Signal</keyword>
<feature type="transmembrane region" description="Helical" evidence="7">
    <location>
        <begin position="369"/>
        <end position="388"/>
    </location>
</feature>
<proteinExistence type="inferred from homology"/>
<dbReference type="GO" id="GO:0008381">
    <property type="term" value="F:mechanosensitive monoatomic ion channel activity"/>
    <property type="evidence" value="ECO:0007669"/>
    <property type="project" value="UniProtKB-ARBA"/>
</dbReference>
<dbReference type="EMBL" id="CP015518">
    <property type="protein sequence ID" value="APG24845.1"/>
    <property type="molecule type" value="Genomic_DNA"/>
</dbReference>
<dbReference type="AlphaFoldDB" id="A0A1L3GG79"/>